<organism evidence="2 3">
    <name type="scientific">Durusdinium trenchii</name>
    <dbReference type="NCBI Taxonomy" id="1381693"/>
    <lineage>
        <taxon>Eukaryota</taxon>
        <taxon>Sar</taxon>
        <taxon>Alveolata</taxon>
        <taxon>Dinophyceae</taxon>
        <taxon>Suessiales</taxon>
        <taxon>Symbiodiniaceae</taxon>
        <taxon>Durusdinium</taxon>
    </lineage>
</organism>
<sequence length="142" mass="15671">MEMNFKEQQRKEEKLQGLEDKLGNTKKRNGAARGAEVGLLIDAACGGALLGIPTALGTLVGMACTAADQEDLAESICSLKKEIEDLKKERHRPGFSEDIKISQLKSQKEQQEEKHEKAMGAIDHDKEELTCILKQVSHQQGQ</sequence>
<reference evidence="2 3" key="1">
    <citation type="submission" date="2024-02" db="EMBL/GenBank/DDBJ databases">
        <authorList>
            <person name="Chen Y."/>
            <person name="Shah S."/>
            <person name="Dougan E. K."/>
            <person name="Thang M."/>
            <person name="Chan C."/>
        </authorList>
    </citation>
    <scope>NUCLEOTIDE SEQUENCE [LARGE SCALE GENOMIC DNA]</scope>
</reference>
<evidence type="ECO:0000313" key="3">
    <source>
        <dbReference type="Proteomes" id="UP001642484"/>
    </source>
</evidence>
<evidence type="ECO:0000313" key="2">
    <source>
        <dbReference type="EMBL" id="CAK9011978.1"/>
    </source>
</evidence>
<dbReference type="Proteomes" id="UP001642484">
    <property type="component" value="Unassembled WGS sequence"/>
</dbReference>
<feature type="region of interest" description="Disordered" evidence="1">
    <location>
        <begin position="1"/>
        <end position="29"/>
    </location>
</feature>
<protein>
    <submittedName>
        <fullName evidence="2">Uncharacterized protein</fullName>
    </submittedName>
</protein>
<dbReference type="EMBL" id="CAXAMN010005014">
    <property type="protein sequence ID" value="CAK9011978.1"/>
    <property type="molecule type" value="Genomic_DNA"/>
</dbReference>
<accession>A0ABP0JC84</accession>
<gene>
    <name evidence="2" type="ORF">CCMP2556_LOCUS10675</name>
</gene>
<evidence type="ECO:0000256" key="1">
    <source>
        <dbReference type="SAM" id="MobiDB-lite"/>
    </source>
</evidence>
<proteinExistence type="predicted"/>
<feature type="region of interest" description="Disordered" evidence="1">
    <location>
        <begin position="88"/>
        <end position="121"/>
    </location>
</feature>
<feature type="compositionally biased region" description="Basic and acidic residues" evidence="1">
    <location>
        <begin position="1"/>
        <end position="23"/>
    </location>
</feature>
<comment type="caution">
    <text evidence="2">The sequence shown here is derived from an EMBL/GenBank/DDBJ whole genome shotgun (WGS) entry which is preliminary data.</text>
</comment>
<name>A0ABP0JC84_9DINO</name>
<keyword evidence="3" id="KW-1185">Reference proteome</keyword>